<proteinExistence type="predicted"/>
<evidence type="ECO:0000313" key="2">
    <source>
        <dbReference type="Proteomes" id="UP000216752"/>
    </source>
</evidence>
<dbReference type="EMBL" id="CP155573">
    <property type="protein sequence ID" value="XFO64793.1"/>
    <property type="molecule type" value="Genomic_DNA"/>
</dbReference>
<accession>A0ABZ3IH96</accession>
<evidence type="ECO:0008006" key="3">
    <source>
        <dbReference type="Google" id="ProtNLM"/>
    </source>
</evidence>
<dbReference type="Proteomes" id="UP000216752">
    <property type="component" value="Chromosome"/>
</dbReference>
<organism evidence="1 2">
    <name type="scientific">Sporomusa silvacetica DSM 10669</name>
    <dbReference type="NCBI Taxonomy" id="1123289"/>
    <lineage>
        <taxon>Bacteria</taxon>
        <taxon>Bacillati</taxon>
        <taxon>Bacillota</taxon>
        <taxon>Negativicutes</taxon>
        <taxon>Selenomonadales</taxon>
        <taxon>Sporomusaceae</taxon>
        <taxon>Sporomusa</taxon>
    </lineage>
</organism>
<protein>
    <recommendedName>
        <fullName evidence="3">Prophage minor tail protein Z</fullName>
    </recommendedName>
</protein>
<dbReference type="RefSeq" id="WP_094607736.1">
    <property type="nucleotide sequence ID" value="NZ_CP155573.1"/>
</dbReference>
<name>A0ABZ3IH96_9FIRM</name>
<evidence type="ECO:0000313" key="1">
    <source>
        <dbReference type="EMBL" id="XFO64793.1"/>
    </source>
</evidence>
<gene>
    <name evidence="1" type="ORF">SPSIL_009020</name>
</gene>
<keyword evidence="2" id="KW-1185">Reference proteome</keyword>
<sequence length="184" mass="19966">MIEFNAEQIKKSETLLGGIKDALPRAQSNAINRSLTSARAEAVRSVTKDYIIAAGEVRKTMVIKNANPSNPLGAIRSSGSPIALSKFDINPKRPGKRVAVTVRVKRSGGRKPIKKAFVAGVGSGHTGVFVRAGKARYPLKQLYGPSIPQMVGNENVMKSVEEKATETLDKRLEHEINRILEGHL</sequence>
<dbReference type="InterPro" id="IPR010633">
    <property type="entry name" value="Phage_lambda_GpZ"/>
</dbReference>
<dbReference type="Pfam" id="PF06763">
    <property type="entry name" value="Minor_tail_Z"/>
    <property type="match status" value="1"/>
</dbReference>
<reference evidence="1" key="1">
    <citation type="submission" date="2024-05" db="EMBL/GenBank/DDBJ databases">
        <title>Isolation and characterization of Sporomusa carbonis sp. nov., a carboxydotrophic hydrogenogen in the genus of Sporomusa isolated from a charcoal burning pile.</title>
        <authorList>
            <person name="Boeer T."/>
            <person name="Rosenbaum F."/>
            <person name="Eysell L."/>
            <person name="Mueller V."/>
            <person name="Daniel R."/>
            <person name="Poehlein A."/>
        </authorList>
    </citation>
    <scope>NUCLEOTIDE SEQUENCE [LARGE SCALE GENOMIC DNA]</scope>
    <source>
        <strain evidence="1">DSM 10669</strain>
    </source>
</reference>